<evidence type="ECO:0000256" key="4">
    <source>
        <dbReference type="PROSITE-ProRule" id="PRU00453"/>
    </source>
</evidence>
<feature type="region of interest" description="Disordered" evidence="5">
    <location>
        <begin position="1"/>
        <end position="21"/>
    </location>
</feature>
<dbReference type="PROSITE" id="PS51083">
    <property type="entry name" value="ZF_HIT"/>
    <property type="match status" value="1"/>
</dbReference>
<organism evidence="7 8">
    <name type="scientific">Pavo cristatus</name>
    <name type="common">Indian peafowl</name>
    <name type="synonym">Blue peafowl</name>
    <dbReference type="NCBI Taxonomy" id="9049"/>
    <lineage>
        <taxon>Eukaryota</taxon>
        <taxon>Metazoa</taxon>
        <taxon>Chordata</taxon>
        <taxon>Craniata</taxon>
        <taxon>Vertebrata</taxon>
        <taxon>Euteleostomi</taxon>
        <taxon>Archelosauria</taxon>
        <taxon>Archosauria</taxon>
        <taxon>Dinosauria</taxon>
        <taxon>Saurischia</taxon>
        <taxon>Theropoda</taxon>
        <taxon>Coelurosauria</taxon>
        <taxon>Aves</taxon>
        <taxon>Neognathae</taxon>
        <taxon>Galloanserae</taxon>
        <taxon>Galliformes</taxon>
        <taxon>Phasianidae</taxon>
        <taxon>Phasianinae</taxon>
        <taxon>Pavo</taxon>
    </lineage>
</organism>
<feature type="domain" description="HIT-type" evidence="6">
    <location>
        <begin position="102"/>
        <end position="134"/>
    </location>
</feature>
<dbReference type="PANTHER" id="PTHR13093">
    <property type="entry name" value="ZINC FINGER HIT DOMAIN CONTAINING PROTEIN 1"/>
    <property type="match status" value="1"/>
</dbReference>
<evidence type="ECO:0000313" key="8">
    <source>
        <dbReference type="Proteomes" id="UP000694428"/>
    </source>
</evidence>
<name>A0A8C9LED4_PAVCR</name>
<reference evidence="7" key="2">
    <citation type="submission" date="2025-09" db="UniProtKB">
        <authorList>
            <consortium name="Ensembl"/>
        </authorList>
    </citation>
    <scope>IDENTIFICATION</scope>
</reference>
<dbReference type="InterPro" id="IPR007529">
    <property type="entry name" value="Znf_HIT"/>
</dbReference>
<keyword evidence="3" id="KW-0862">Zinc</keyword>
<dbReference type="GO" id="GO:0008270">
    <property type="term" value="F:zinc ion binding"/>
    <property type="evidence" value="ECO:0007669"/>
    <property type="project" value="UniProtKB-UniRule"/>
</dbReference>
<dbReference type="InterPro" id="IPR039723">
    <property type="entry name" value="Vps71/ZNHIT1"/>
</dbReference>
<proteinExistence type="predicted"/>
<dbReference type="Ensembl" id="ENSPSTT00000023368.1">
    <property type="protein sequence ID" value="ENSPSTP00000022258.1"/>
    <property type="gene ID" value="ENSPSTG00000016307.1"/>
</dbReference>
<dbReference type="Proteomes" id="UP000694428">
    <property type="component" value="Unplaced"/>
</dbReference>
<dbReference type="GO" id="GO:0005634">
    <property type="term" value="C:nucleus"/>
    <property type="evidence" value="ECO:0007669"/>
    <property type="project" value="UniProtKB-ARBA"/>
</dbReference>
<evidence type="ECO:0000256" key="1">
    <source>
        <dbReference type="ARBA" id="ARBA00022723"/>
    </source>
</evidence>
<evidence type="ECO:0000313" key="7">
    <source>
        <dbReference type="Ensembl" id="ENSPSTP00000022258.1"/>
    </source>
</evidence>
<keyword evidence="2 4" id="KW-0863">Zinc-finger</keyword>
<evidence type="ECO:0000256" key="5">
    <source>
        <dbReference type="SAM" id="MobiDB-lite"/>
    </source>
</evidence>
<evidence type="ECO:0000256" key="3">
    <source>
        <dbReference type="ARBA" id="ARBA00022833"/>
    </source>
</evidence>
<sequence length="139" mass="15041">MGEKKASGRVPEPSQRRVLDGAARQRRLCRQLEALERDNFGDDPQAGLPRPGKRLPHFADTAETGGANLGGGFLCQNLSTAEPPNYVSACAAPSKLPQRHFCAVCGFPSAYTCVTCGARYCSSRCLGTHQDTRCLKWTV</sequence>
<dbReference type="AlphaFoldDB" id="A0A8C9LED4"/>
<keyword evidence="8" id="KW-1185">Reference proteome</keyword>
<evidence type="ECO:0000259" key="6">
    <source>
        <dbReference type="PROSITE" id="PS51083"/>
    </source>
</evidence>
<dbReference type="SUPFAM" id="SSF144232">
    <property type="entry name" value="HIT/MYND zinc finger-like"/>
    <property type="match status" value="1"/>
</dbReference>
<reference evidence="7" key="1">
    <citation type="submission" date="2025-08" db="UniProtKB">
        <authorList>
            <consortium name="Ensembl"/>
        </authorList>
    </citation>
    <scope>IDENTIFICATION</scope>
</reference>
<dbReference type="CDD" id="cd21437">
    <property type="entry name" value="zf-HIT_ZNHIT1_like"/>
    <property type="match status" value="1"/>
</dbReference>
<dbReference type="Pfam" id="PF04438">
    <property type="entry name" value="zf-HIT"/>
    <property type="match status" value="1"/>
</dbReference>
<dbReference type="Gene3D" id="3.30.60.190">
    <property type="match status" value="1"/>
</dbReference>
<dbReference type="GO" id="GO:0006338">
    <property type="term" value="P:chromatin remodeling"/>
    <property type="evidence" value="ECO:0007669"/>
    <property type="project" value="InterPro"/>
</dbReference>
<protein>
    <submittedName>
        <fullName evidence="7">Zinc finger HIT-type containing 1</fullName>
    </submittedName>
</protein>
<evidence type="ECO:0000256" key="2">
    <source>
        <dbReference type="ARBA" id="ARBA00022771"/>
    </source>
</evidence>
<accession>A0A8C9LED4</accession>
<keyword evidence="1" id="KW-0479">Metal-binding</keyword>